<dbReference type="SMART" id="SM00579">
    <property type="entry name" value="FBD"/>
    <property type="match status" value="1"/>
</dbReference>
<evidence type="ECO:0000259" key="1">
    <source>
        <dbReference type="SMART" id="SM00579"/>
    </source>
</evidence>
<proteinExistence type="predicted"/>
<keyword evidence="3" id="KW-1185">Reference proteome</keyword>
<feature type="domain" description="FBD" evidence="1">
    <location>
        <begin position="193"/>
        <end position="265"/>
    </location>
</feature>
<sequence length="270" mass="30728">MKRIQSSTSDEISNLPSNVTEIILMRLRLRDAVRTCVLSSRWSFEFLEINAPNLKVFIFWGSLNSISFKSTPLLAEISITLISFDAKEQEKEIDSNWVKFFRCLPAIEDLHLDGSVLELWAAVDIPRRLPSSLNHVKVLVLSDICYYSLHNILCALSLIRSSPNLLKLNFAILNNIPVQEPVAEFLQAQDFSDFALNQLWKVKIRHFSGFGPEMVFVKILLAHSTMLEKMKILPHLDISDGEGFEILKALTRLPKASPKAEVLYINQEDS</sequence>
<gene>
    <name evidence="2" type="ORF">Acr_29g0006680</name>
</gene>
<dbReference type="Proteomes" id="UP000585474">
    <property type="component" value="Unassembled WGS sequence"/>
</dbReference>
<dbReference type="SUPFAM" id="SSF81383">
    <property type="entry name" value="F-box domain"/>
    <property type="match status" value="1"/>
</dbReference>
<dbReference type="InterPro" id="IPR006566">
    <property type="entry name" value="FBD"/>
</dbReference>
<dbReference type="InterPro" id="IPR036047">
    <property type="entry name" value="F-box-like_dom_sf"/>
</dbReference>
<dbReference type="PANTHER" id="PTHR34145:SF28">
    <property type="entry name" value="F-BOX DOMAIN-CONTAINING PROTEIN"/>
    <property type="match status" value="1"/>
</dbReference>
<comment type="caution">
    <text evidence="2">The sequence shown here is derived from an EMBL/GenBank/DDBJ whole genome shotgun (WGS) entry which is preliminary data.</text>
</comment>
<accession>A0A7J0HEH4</accession>
<dbReference type="PANTHER" id="PTHR34145">
    <property type="entry name" value="OS02G0105600 PROTEIN"/>
    <property type="match status" value="1"/>
</dbReference>
<evidence type="ECO:0000313" key="2">
    <source>
        <dbReference type="EMBL" id="GFZ21506.1"/>
    </source>
</evidence>
<dbReference type="InterPro" id="IPR053772">
    <property type="entry name" value="At1g61320/At1g61330-like"/>
</dbReference>
<dbReference type="AlphaFoldDB" id="A0A7J0HEH4"/>
<dbReference type="EMBL" id="BJWL01000029">
    <property type="protein sequence ID" value="GFZ21506.1"/>
    <property type="molecule type" value="Genomic_DNA"/>
</dbReference>
<organism evidence="2 3">
    <name type="scientific">Actinidia rufa</name>
    <dbReference type="NCBI Taxonomy" id="165716"/>
    <lineage>
        <taxon>Eukaryota</taxon>
        <taxon>Viridiplantae</taxon>
        <taxon>Streptophyta</taxon>
        <taxon>Embryophyta</taxon>
        <taxon>Tracheophyta</taxon>
        <taxon>Spermatophyta</taxon>
        <taxon>Magnoliopsida</taxon>
        <taxon>eudicotyledons</taxon>
        <taxon>Gunneridae</taxon>
        <taxon>Pentapetalae</taxon>
        <taxon>asterids</taxon>
        <taxon>Ericales</taxon>
        <taxon>Actinidiaceae</taxon>
        <taxon>Actinidia</taxon>
    </lineage>
</organism>
<reference evidence="2 3" key="1">
    <citation type="submission" date="2019-07" db="EMBL/GenBank/DDBJ databases">
        <title>De Novo Assembly of kiwifruit Actinidia rufa.</title>
        <authorList>
            <person name="Sugita-Konishi S."/>
            <person name="Sato K."/>
            <person name="Mori E."/>
            <person name="Abe Y."/>
            <person name="Kisaki G."/>
            <person name="Hamano K."/>
            <person name="Suezawa K."/>
            <person name="Otani M."/>
            <person name="Fukuda T."/>
            <person name="Manabe T."/>
            <person name="Gomi K."/>
            <person name="Tabuchi M."/>
            <person name="Akimitsu K."/>
            <person name="Kataoka I."/>
        </authorList>
    </citation>
    <scope>NUCLEOTIDE SEQUENCE [LARGE SCALE GENOMIC DNA]</scope>
    <source>
        <strain evidence="3">cv. Fuchu</strain>
    </source>
</reference>
<name>A0A7J0HEH4_9ERIC</name>
<evidence type="ECO:0000313" key="3">
    <source>
        <dbReference type="Proteomes" id="UP000585474"/>
    </source>
</evidence>
<dbReference type="OrthoDB" id="1703979at2759"/>
<protein>
    <recommendedName>
        <fullName evidence="1">FBD domain-containing protein</fullName>
    </recommendedName>
</protein>